<dbReference type="Proteomes" id="UP000186601">
    <property type="component" value="Unassembled WGS sequence"/>
</dbReference>
<accession>A0A2R6NJ28</accession>
<feature type="compositionally biased region" description="Polar residues" evidence="1">
    <location>
        <begin position="206"/>
        <end position="224"/>
    </location>
</feature>
<feature type="region of interest" description="Disordered" evidence="1">
    <location>
        <begin position="1"/>
        <end position="21"/>
    </location>
</feature>
<feature type="region of interest" description="Disordered" evidence="1">
    <location>
        <begin position="139"/>
        <end position="387"/>
    </location>
</feature>
<feature type="compositionally biased region" description="Polar residues" evidence="1">
    <location>
        <begin position="253"/>
        <end position="273"/>
    </location>
</feature>
<name>A0A2R6NJ28_9APHY</name>
<dbReference type="AlphaFoldDB" id="A0A2R6NJ28"/>
<evidence type="ECO:0000256" key="1">
    <source>
        <dbReference type="SAM" id="MobiDB-lite"/>
    </source>
</evidence>
<feature type="compositionally biased region" description="Basic and acidic residues" evidence="1">
    <location>
        <begin position="360"/>
        <end position="380"/>
    </location>
</feature>
<proteinExistence type="predicted"/>
<organism evidence="2 3">
    <name type="scientific">Hermanssonia centrifuga</name>
    <dbReference type="NCBI Taxonomy" id="98765"/>
    <lineage>
        <taxon>Eukaryota</taxon>
        <taxon>Fungi</taxon>
        <taxon>Dikarya</taxon>
        <taxon>Basidiomycota</taxon>
        <taxon>Agaricomycotina</taxon>
        <taxon>Agaricomycetes</taxon>
        <taxon>Polyporales</taxon>
        <taxon>Meruliaceae</taxon>
        <taxon>Hermanssonia</taxon>
    </lineage>
</organism>
<protein>
    <submittedName>
        <fullName evidence="2">Uncharacterized protein</fullName>
    </submittedName>
</protein>
<keyword evidence="3" id="KW-1185">Reference proteome</keyword>
<feature type="region of interest" description="Disordered" evidence="1">
    <location>
        <begin position="612"/>
        <end position="638"/>
    </location>
</feature>
<gene>
    <name evidence="2" type="ORF">PHLCEN_2v11840</name>
</gene>
<evidence type="ECO:0000313" key="2">
    <source>
        <dbReference type="EMBL" id="PSR72248.1"/>
    </source>
</evidence>
<comment type="caution">
    <text evidence="2">The sequence shown here is derived from an EMBL/GenBank/DDBJ whole genome shotgun (WGS) entry which is preliminary data.</text>
</comment>
<dbReference type="OrthoDB" id="3257007at2759"/>
<sequence length="674" mass="76834">MEYRPYALDPSVGPQTSSQDGVEETHILHDLMAGSNDHSGRSRDSGLNTGRAEPLQRNLHPSAELYPDAHHNSAQQILEDIGTQIIGDITRRLDGFRLEFQQDIRDVKQEIQDIRSGMESRSSRSAFVDQDGDWNILTEDVGFDGDTENNPVRRSAIGRIYTRAQGGASRRPSSNSQDGQRRPTTSPQPLRNQIPNPEVQRDRTYHSNPSQPRQQPNNMFNNPGRSDAPSIAFASSFRRDSRPPSDIGHPESVQPTYGTPTSPLRTYVQNQGPSERRVPRRFMTSRGGQLQGERPHADAEPRQFAEQGLGPVPQTSPQESLRAGTHQSHRPLGGRPGSDGGRNYADAALPQYSRSGGNRASDRRGPRNARREAGPHRGPDDEGWDTEEPENLLATLLPKRRPDWRNECLKDCREAMRILMRREEGDSAFNLNLVPSPEEVAAYRSSQGRCCTDDNFRLDLNGTPKNDWNKSCYRVFERYFLEMRYACTDTKEIEKAFFSHVKYLQDLWRKEVLSQHELEARQQAKTRFHRKQALMERRVSAALSRNDTVAHALILRRLGAEGMSSDESDHENGVAQYRILIHPWRHPHLTPWIRTFDALHRRTRFAPVMHNTRGAHPRNRFPSAIRSNSQRPAPPGLPINAYNPEWYNRLAEWDQEDLRADEPYEFSHTATTLQ</sequence>
<feature type="region of interest" description="Disordered" evidence="1">
    <location>
        <begin position="33"/>
        <end position="53"/>
    </location>
</feature>
<dbReference type="EMBL" id="MLYV02001198">
    <property type="protein sequence ID" value="PSR72248.1"/>
    <property type="molecule type" value="Genomic_DNA"/>
</dbReference>
<feature type="compositionally biased region" description="Basic and acidic residues" evidence="1">
    <location>
        <begin position="293"/>
        <end position="303"/>
    </location>
</feature>
<reference evidence="2 3" key="1">
    <citation type="submission" date="2018-02" db="EMBL/GenBank/DDBJ databases">
        <title>Genome sequence of the basidiomycete white-rot fungus Phlebia centrifuga.</title>
        <authorList>
            <person name="Granchi Z."/>
            <person name="Peng M."/>
            <person name="de Vries R.P."/>
            <person name="Hilden K."/>
            <person name="Makela M.R."/>
            <person name="Grigoriev I."/>
            <person name="Riley R."/>
        </authorList>
    </citation>
    <scope>NUCLEOTIDE SEQUENCE [LARGE SCALE GENOMIC DNA]</scope>
    <source>
        <strain evidence="2 3">FBCC195</strain>
    </source>
</reference>
<evidence type="ECO:0000313" key="3">
    <source>
        <dbReference type="Proteomes" id="UP000186601"/>
    </source>
</evidence>
<dbReference type="STRING" id="98765.A0A2R6NJ28"/>
<feature type="compositionally biased region" description="Polar residues" evidence="1">
    <location>
        <begin position="171"/>
        <end position="195"/>
    </location>
</feature>